<proteinExistence type="predicted"/>
<sequence length="58" mass="6606">MISDLFVPLMFVFLLKSVLNDTGSEFALWAKYGQYPASFNHRVSILVTAEKTGFIMIF</sequence>
<keyword evidence="2" id="KW-1185">Reference proteome</keyword>
<evidence type="ECO:0000313" key="2">
    <source>
        <dbReference type="Proteomes" id="UP000250163"/>
    </source>
</evidence>
<evidence type="ECO:0000313" key="1">
    <source>
        <dbReference type="EMBL" id="SQD76690.1"/>
    </source>
</evidence>
<accession>A0A330LIJ9</accession>
<dbReference type="KEGG" id="mya:MORIYA_0212"/>
<gene>
    <name evidence="1" type="ORF">MORIYA_0212</name>
</gene>
<dbReference type="AlphaFoldDB" id="A0A330LIJ9"/>
<dbReference type="EMBL" id="LS483250">
    <property type="protein sequence ID" value="SQD76690.1"/>
    <property type="molecule type" value="Genomic_DNA"/>
</dbReference>
<name>A0A330LIJ9_9GAMM</name>
<protein>
    <submittedName>
        <fullName evidence="1">Uncharacterized protein</fullName>
    </submittedName>
</protein>
<organism evidence="1 2">
    <name type="scientific">Moritella yayanosii</name>
    <dbReference type="NCBI Taxonomy" id="69539"/>
    <lineage>
        <taxon>Bacteria</taxon>
        <taxon>Pseudomonadati</taxon>
        <taxon>Pseudomonadota</taxon>
        <taxon>Gammaproteobacteria</taxon>
        <taxon>Alteromonadales</taxon>
        <taxon>Moritellaceae</taxon>
        <taxon>Moritella</taxon>
    </lineage>
</organism>
<reference evidence="2" key="1">
    <citation type="submission" date="2018-05" db="EMBL/GenBank/DDBJ databases">
        <authorList>
            <person name="Cea G.-C."/>
            <person name="William W."/>
        </authorList>
    </citation>
    <scope>NUCLEOTIDE SEQUENCE [LARGE SCALE GENOMIC DNA]</scope>
    <source>
        <strain evidence="2">DB21MT 5</strain>
    </source>
</reference>
<dbReference type="Proteomes" id="UP000250163">
    <property type="component" value="Chromosome MORIYA"/>
</dbReference>